<dbReference type="Proteomes" id="UP000325313">
    <property type="component" value="Unassembled WGS sequence"/>
</dbReference>
<reference evidence="3 4" key="1">
    <citation type="submission" date="2019-05" db="EMBL/GenBank/DDBJ databases">
        <title>Emergence of the Ug99 lineage of the wheat stem rust pathogen through somatic hybridization.</title>
        <authorList>
            <person name="Li F."/>
            <person name="Upadhyaya N.M."/>
            <person name="Sperschneider J."/>
            <person name="Matny O."/>
            <person name="Nguyen-Phuc H."/>
            <person name="Mago R."/>
            <person name="Raley C."/>
            <person name="Miller M.E."/>
            <person name="Silverstein K.A.T."/>
            <person name="Henningsen E."/>
            <person name="Hirsch C.D."/>
            <person name="Visser B."/>
            <person name="Pretorius Z.A."/>
            <person name="Steffenson B.J."/>
            <person name="Schwessinger B."/>
            <person name="Dodds P.N."/>
            <person name="Figueroa M."/>
        </authorList>
    </citation>
    <scope>NUCLEOTIDE SEQUENCE [LARGE SCALE GENOMIC DNA]</scope>
    <source>
        <strain evidence="3 4">Ug99</strain>
    </source>
</reference>
<evidence type="ECO:0000256" key="1">
    <source>
        <dbReference type="SAM" id="MobiDB-lite"/>
    </source>
</evidence>
<evidence type="ECO:0000259" key="2">
    <source>
        <dbReference type="Pfam" id="PF10441"/>
    </source>
</evidence>
<proteinExistence type="predicted"/>
<evidence type="ECO:0000313" key="3">
    <source>
        <dbReference type="EMBL" id="KAA1113982.1"/>
    </source>
</evidence>
<accession>A0A5B0QLK5</accession>
<feature type="region of interest" description="Disordered" evidence="1">
    <location>
        <begin position="581"/>
        <end position="614"/>
    </location>
</feature>
<dbReference type="InterPro" id="IPR018849">
    <property type="entry name" value="Urb2/Npa2_C"/>
</dbReference>
<name>A0A5B0QLK5_PUCGR</name>
<organism evidence="3 4">
    <name type="scientific">Puccinia graminis f. sp. tritici</name>
    <dbReference type="NCBI Taxonomy" id="56615"/>
    <lineage>
        <taxon>Eukaryota</taxon>
        <taxon>Fungi</taxon>
        <taxon>Dikarya</taxon>
        <taxon>Basidiomycota</taxon>
        <taxon>Pucciniomycotina</taxon>
        <taxon>Pucciniomycetes</taxon>
        <taxon>Pucciniales</taxon>
        <taxon>Pucciniaceae</taxon>
        <taxon>Puccinia</taxon>
    </lineage>
</organism>
<evidence type="ECO:0000313" key="4">
    <source>
        <dbReference type="Proteomes" id="UP000325313"/>
    </source>
</evidence>
<sequence length="1566" mass="177157">MYLRVCISWPGACIQARPCTNFRPGDGDNIPLLQLSSNFLILSTTRMTDSPSRIELFSNRPADLFQSLRSRDTPIEERIKLAQRHWTDQQFILPYKQLYFLRWIFDVEFFESKRSNKKSKTESFTSPVHYPVFWKFLRQLVSDIQASDLSTVLGGTPPIILLRHTFLEWSNLFEDLEFSQDVLSTLKAIFPTISQRLPFDVSLEILNEIFEGLMKLPRSISEPVEQTVLLIINGILPAIEQAPNSRKAFNSIVLNQKFLDCALQVAFSPHATASLKSLVLQIIRSLTFNIENLKKIHLNQDVPIEWLEALHTIGKQNKKMSAAVIEIITHLVSTLICELPSLRSQLFSQHLASNAPQSSNSRNVAVDLAYLHATRTFILHVVNNCCQVLRDLGSSRTSNLAASMASHKRIIRLIMDSNLYDPGQPSQHEILDQIANHCASHLSNSSADIAMDSLQILVDLLSLDYTLIEVRLNLILQNLIVSPYDPHNSGPMCQFFDGVFSWFSKAKQIPSLFNQWIEIIVTKLPQFSLRDISNGPLMDRTFIERAHEELRLSVSSAQMAVIHDLLSSRFRSVIQSSTLCPGDSNLEPSSKRRKISDTQTSSPSKEETTTEAPDVVDQNAHVSVLMSTFYNLFVISASRSSLQSKEWSSLSRKISSFGGEIINAIALPTLQRWPTTNSSKNRFRKFKNLSEQTVLASAFRILASIVQVQGLHTSSELDVLELSEWLELLSQVSSRKKNHLDPGLSFELIHLLLEYTSQRLSCLKTVDPTIPHTAYQTIFKLVEECPTPSEFSWNGSIVSLTSSELPSALWHYLTTTHLSEFATLATAEQLNQFAQIAINFGSQTLDISTEKRRFSILSISRMMLRSSVFLECTSLREPLLQKLVAAFEAIMSLDEGDALPELGETQLDNVNCLYEMISYLPLSYLTKWARKRLFNWSFAWNQVLLSQTVASVSPLSQAVSVIRSRVFLCRILSDPLSSANPDMMKQAVPMIIKFLDCCGTEEDKDALIKVTEYLISGIITKLIKNMKSGEDSECSFNLLDQFCVALSQRIKHLAKTIVKTRSIKSEDRLVISPLQVIADYGRTHIINSNREASAEEVIFIQRFHQLIRPILDNMESALKKARAKASSNPSNLGLLELGKIYLQLCRIEGSQARSVDSLIDLKLLLPSLDRIKEYRSGLEASDPHSEVKEEILPECLDLFEEMIQIHRHRYGMKRKECVNAFETLVVSHVHLRTSRTGQDDQHTFDLKLRGSFIRSCKNAHPHESREALRMILSEINDCSKTFLGAGSGQTFNLGSHSSTRFRILIDVAVLLILNYSGHDADDARTHHVGSSSELEEVILKLLKILKMIDLDDQQRGSSQEEAQNFYAWKTDLIDQLCTQEPHRLGRSSLLEVLEILIELSTRKEFQTVQSLHDKLVSITSHLNQECLRRSLINQFPILVGLLSRLMIPTLDLKNYSRLVTDLTSTNRLIGPFSKHSPFLLVDLVSKISQAPSSPSVESFVNHGLFSLISTMGKFERNSVGYRFLEAQHLGSSSVDHHLQSDENSNSLLNWKKILKNWETLRYKGTD</sequence>
<dbReference type="Pfam" id="PF10441">
    <property type="entry name" value="Urb2"/>
    <property type="match status" value="1"/>
</dbReference>
<dbReference type="EMBL" id="VDEP01000274">
    <property type="protein sequence ID" value="KAA1113982.1"/>
    <property type="molecule type" value="Genomic_DNA"/>
</dbReference>
<gene>
    <name evidence="3" type="ORF">PGTUg99_025461</name>
</gene>
<comment type="caution">
    <text evidence="3">The sequence shown here is derived from an EMBL/GenBank/DDBJ whole genome shotgun (WGS) entry which is preliminary data.</text>
</comment>
<protein>
    <recommendedName>
        <fullName evidence="2">Nucleolar 27S pre-rRNA processing Urb2/Npa2 C-terminal domain-containing protein</fullName>
    </recommendedName>
</protein>
<feature type="domain" description="Nucleolar 27S pre-rRNA processing Urb2/Npa2 C-terminal" evidence="2">
    <location>
        <begin position="1371"/>
        <end position="1519"/>
    </location>
</feature>